<dbReference type="Proteomes" id="UP000288216">
    <property type="component" value="Unassembled WGS sequence"/>
</dbReference>
<dbReference type="AlphaFoldDB" id="A0A401NG24"/>
<keyword evidence="2" id="KW-1185">Reference proteome</keyword>
<name>A0A401NG24_SCYTO</name>
<sequence>MELLHRTLQQIDTLAAQSESDPREYADIQPAVGPALGLIDSGATQSGHQDWRGGGQLSERGAAVITVLLLLSRVGVAAWSPSSDKLIQG</sequence>
<dbReference type="EMBL" id="BFAA01007393">
    <property type="protein sequence ID" value="GCB59825.1"/>
    <property type="molecule type" value="Genomic_DNA"/>
</dbReference>
<organism evidence="1 2">
    <name type="scientific">Scyliorhinus torazame</name>
    <name type="common">Cloudy catshark</name>
    <name type="synonym">Catulus torazame</name>
    <dbReference type="NCBI Taxonomy" id="75743"/>
    <lineage>
        <taxon>Eukaryota</taxon>
        <taxon>Metazoa</taxon>
        <taxon>Chordata</taxon>
        <taxon>Craniata</taxon>
        <taxon>Vertebrata</taxon>
        <taxon>Chondrichthyes</taxon>
        <taxon>Elasmobranchii</taxon>
        <taxon>Galeomorphii</taxon>
        <taxon>Galeoidea</taxon>
        <taxon>Carcharhiniformes</taxon>
        <taxon>Scyliorhinidae</taxon>
        <taxon>Scyliorhinus</taxon>
    </lineage>
</organism>
<evidence type="ECO:0000313" key="1">
    <source>
        <dbReference type="EMBL" id="GCB59825.1"/>
    </source>
</evidence>
<comment type="caution">
    <text evidence="1">The sequence shown here is derived from an EMBL/GenBank/DDBJ whole genome shotgun (WGS) entry which is preliminary data.</text>
</comment>
<protein>
    <submittedName>
        <fullName evidence="1">Uncharacterized protein</fullName>
    </submittedName>
</protein>
<accession>A0A401NG24</accession>
<gene>
    <name evidence="1" type="ORF">scyTo_0014038</name>
</gene>
<proteinExistence type="predicted"/>
<evidence type="ECO:0000313" key="2">
    <source>
        <dbReference type="Proteomes" id="UP000288216"/>
    </source>
</evidence>
<reference evidence="1 2" key="1">
    <citation type="journal article" date="2018" name="Nat. Ecol. Evol.">
        <title>Shark genomes provide insights into elasmobranch evolution and the origin of vertebrates.</title>
        <authorList>
            <person name="Hara Y"/>
            <person name="Yamaguchi K"/>
            <person name="Onimaru K"/>
            <person name="Kadota M"/>
            <person name="Koyanagi M"/>
            <person name="Keeley SD"/>
            <person name="Tatsumi K"/>
            <person name="Tanaka K"/>
            <person name="Motone F"/>
            <person name="Kageyama Y"/>
            <person name="Nozu R"/>
            <person name="Adachi N"/>
            <person name="Nishimura O"/>
            <person name="Nakagawa R"/>
            <person name="Tanegashima C"/>
            <person name="Kiyatake I"/>
            <person name="Matsumoto R"/>
            <person name="Murakumo K"/>
            <person name="Nishida K"/>
            <person name="Terakita A"/>
            <person name="Kuratani S"/>
            <person name="Sato K"/>
            <person name="Hyodo S Kuraku.S."/>
        </authorList>
    </citation>
    <scope>NUCLEOTIDE SEQUENCE [LARGE SCALE GENOMIC DNA]</scope>
</reference>